<reference evidence="4 5" key="1">
    <citation type="submission" date="2017-02" db="EMBL/GenBank/DDBJ databases">
        <authorList>
            <person name="Peterson S.W."/>
        </authorList>
    </citation>
    <scope>NUCLEOTIDE SEQUENCE [LARGE SCALE GENOMIC DNA]</scope>
    <source>
        <strain evidence="4 5">ATCC BAA-909</strain>
    </source>
</reference>
<dbReference type="InterPro" id="IPR008218">
    <property type="entry name" value="ATPase_V1-cplx_f_g_su"/>
</dbReference>
<comment type="similarity">
    <text evidence="1">Belongs to the V-ATPase F subunit family.</text>
</comment>
<name>A0A1T4L9D8_9SPIR</name>
<dbReference type="OrthoDB" id="370749at2"/>
<evidence type="ECO:0000313" key="4">
    <source>
        <dbReference type="EMBL" id="SJZ51210.1"/>
    </source>
</evidence>
<keyword evidence="5" id="KW-1185">Reference proteome</keyword>
<proteinExistence type="inferred from homology"/>
<keyword evidence="2" id="KW-0813">Transport</keyword>
<dbReference type="Proteomes" id="UP000190395">
    <property type="component" value="Unassembled WGS sequence"/>
</dbReference>
<dbReference type="SUPFAM" id="SSF159468">
    <property type="entry name" value="AtpF-like"/>
    <property type="match status" value="1"/>
</dbReference>
<dbReference type="GeneID" id="303366706"/>
<evidence type="ECO:0000256" key="2">
    <source>
        <dbReference type="ARBA" id="ARBA00022448"/>
    </source>
</evidence>
<dbReference type="Pfam" id="PF01990">
    <property type="entry name" value="ATP-synt_F"/>
    <property type="match status" value="1"/>
</dbReference>
<dbReference type="Gene3D" id="3.40.50.10580">
    <property type="entry name" value="ATPase, V1 complex, subunit F"/>
    <property type="match status" value="1"/>
</dbReference>
<sequence>MEYFTIAQRELVLAFKLVGVDGAVALNRKEALDAFNRVTGHGGENALPVDERPKVLILSEDVSAMLEQEVLAWQKSARFPLIVEIPPLNGHLQGKKSLTDSIREAVGISV</sequence>
<evidence type="ECO:0000313" key="5">
    <source>
        <dbReference type="Proteomes" id="UP000190395"/>
    </source>
</evidence>
<evidence type="ECO:0000256" key="1">
    <source>
        <dbReference type="ARBA" id="ARBA00010148"/>
    </source>
</evidence>
<dbReference type="STRING" id="225004.SAMN02745152_00436"/>
<organism evidence="4 5">
    <name type="scientific">Treponema berlinense</name>
    <dbReference type="NCBI Taxonomy" id="225004"/>
    <lineage>
        <taxon>Bacteria</taxon>
        <taxon>Pseudomonadati</taxon>
        <taxon>Spirochaetota</taxon>
        <taxon>Spirochaetia</taxon>
        <taxon>Spirochaetales</taxon>
        <taxon>Treponemataceae</taxon>
        <taxon>Treponema</taxon>
    </lineage>
</organism>
<keyword evidence="3" id="KW-0406">Ion transport</keyword>
<evidence type="ECO:0000256" key="3">
    <source>
        <dbReference type="ARBA" id="ARBA00023065"/>
    </source>
</evidence>
<dbReference type="EMBL" id="FUXC01000002">
    <property type="protein sequence ID" value="SJZ51210.1"/>
    <property type="molecule type" value="Genomic_DNA"/>
</dbReference>
<dbReference type="InterPro" id="IPR036906">
    <property type="entry name" value="ATPase_V1_fsu_sf"/>
</dbReference>
<dbReference type="RefSeq" id="WP_078930197.1">
    <property type="nucleotide sequence ID" value="NZ_FUXC01000002.1"/>
</dbReference>
<gene>
    <name evidence="4" type="ORF">SAMN02745152_00436</name>
</gene>
<protein>
    <submittedName>
        <fullName evidence="4">V/A-type H+-transporting ATPase subunit F</fullName>
    </submittedName>
</protein>
<accession>A0A1T4L9D8</accession>
<dbReference type="GO" id="GO:0046961">
    <property type="term" value="F:proton-transporting ATPase activity, rotational mechanism"/>
    <property type="evidence" value="ECO:0007669"/>
    <property type="project" value="InterPro"/>
</dbReference>
<dbReference type="AlphaFoldDB" id="A0A1T4L9D8"/>